<feature type="signal peptide" evidence="2">
    <location>
        <begin position="1"/>
        <end position="22"/>
    </location>
</feature>
<gene>
    <name evidence="4" type="ORF">GRI99_15760</name>
</gene>
<feature type="domain" description="Ice-binding protein C-terminal" evidence="3">
    <location>
        <begin position="27"/>
        <end position="49"/>
    </location>
</feature>
<proteinExistence type="predicted"/>
<keyword evidence="2" id="KW-0732">Signal</keyword>
<dbReference type="AlphaFoldDB" id="A0A844Z319"/>
<keyword evidence="1" id="KW-1133">Transmembrane helix</keyword>
<evidence type="ECO:0000313" key="5">
    <source>
        <dbReference type="Proteomes" id="UP000466966"/>
    </source>
</evidence>
<evidence type="ECO:0000256" key="2">
    <source>
        <dbReference type="SAM" id="SignalP"/>
    </source>
</evidence>
<evidence type="ECO:0000313" key="4">
    <source>
        <dbReference type="EMBL" id="MXO73084.1"/>
    </source>
</evidence>
<comment type="caution">
    <text evidence="4">The sequence shown here is derived from an EMBL/GenBank/DDBJ whole genome shotgun (WGS) entry which is preliminary data.</text>
</comment>
<name>A0A844Z319_9SPHN</name>
<feature type="transmembrane region" description="Helical" evidence="1">
    <location>
        <begin position="32"/>
        <end position="51"/>
    </location>
</feature>
<dbReference type="RefSeq" id="WP_160773014.1">
    <property type="nucleotide sequence ID" value="NZ_WTYV01000007.1"/>
</dbReference>
<protein>
    <submittedName>
        <fullName evidence="4">PEP-CTERM sorting domain-containing protein</fullName>
    </submittedName>
</protein>
<evidence type="ECO:0000259" key="3">
    <source>
        <dbReference type="Pfam" id="PF07589"/>
    </source>
</evidence>
<evidence type="ECO:0000256" key="1">
    <source>
        <dbReference type="SAM" id="Phobius"/>
    </source>
</evidence>
<sequence length="61" mass="6537">MAFRFLIVFLSSLVIFAAPVAAADSAQVPEANTITLFALGLAGVMLGRRLSRRKSDKPDKS</sequence>
<keyword evidence="5" id="KW-1185">Reference proteome</keyword>
<dbReference type="Pfam" id="PF07589">
    <property type="entry name" value="PEP-CTERM"/>
    <property type="match status" value="1"/>
</dbReference>
<dbReference type="EMBL" id="WTYV01000007">
    <property type="protein sequence ID" value="MXO73084.1"/>
    <property type="molecule type" value="Genomic_DNA"/>
</dbReference>
<feature type="chain" id="PRO_5032496223" evidence="2">
    <location>
        <begin position="23"/>
        <end position="61"/>
    </location>
</feature>
<dbReference type="OrthoDB" id="7429221at2"/>
<dbReference type="Proteomes" id="UP000466966">
    <property type="component" value="Unassembled WGS sequence"/>
</dbReference>
<dbReference type="InterPro" id="IPR013424">
    <property type="entry name" value="Ice-binding_C"/>
</dbReference>
<reference evidence="4 5" key="1">
    <citation type="submission" date="2019-12" db="EMBL/GenBank/DDBJ databases">
        <title>Genomic-based taxomic classification of the family Erythrobacteraceae.</title>
        <authorList>
            <person name="Xu L."/>
        </authorList>
    </citation>
    <scope>NUCLEOTIDE SEQUENCE [LARGE SCALE GENOMIC DNA]</scope>
    <source>
        <strain evidence="4 5">M0322</strain>
    </source>
</reference>
<keyword evidence="1" id="KW-0472">Membrane</keyword>
<accession>A0A844Z319</accession>
<organism evidence="4 5">
    <name type="scientific">Alteraurantiacibacter buctensis</name>
    <dbReference type="NCBI Taxonomy" id="1503981"/>
    <lineage>
        <taxon>Bacteria</taxon>
        <taxon>Pseudomonadati</taxon>
        <taxon>Pseudomonadota</taxon>
        <taxon>Alphaproteobacteria</taxon>
        <taxon>Sphingomonadales</taxon>
        <taxon>Erythrobacteraceae</taxon>
        <taxon>Alteraurantiacibacter</taxon>
    </lineage>
</organism>
<keyword evidence="1" id="KW-0812">Transmembrane</keyword>